<reference evidence="1" key="1">
    <citation type="submission" date="2021-06" db="EMBL/GenBank/DDBJ databases">
        <authorList>
            <person name="Kallberg Y."/>
            <person name="Tangrot J."/>
            <person name="Rosling A."/>
        </authorList>
    </citation>
    <scope>NUCLEOTIDE SEQUENCE</scope>
    <source>
        <strain evidence="1">IL203A</strain>
    </source>
</reference>
<evidence type="ECO:0000313" key="1">
    <source>
        <dbReference type="EMBL" id="CAG8530334.1"/>
    </source>
</evidence>
<dbReference type="Proteomes" id="UP000789702">
    <property type="component" value="Unassembled WGS sequence"/>
</dbReference>
<proteinExistence type="predicted"/>
<evidence type="ECO:0000313" key="2">
    <source>
        <dbReference type="Proteomes" id="UP000789702"/>
    </source>
</evidence>
<organism evidence="1 2">
    <name type="scientific">Dentiscutata heterogama</name>
    <dbReference type="NCBI Taxonomy" id="1316150"/>
    <lineage>
        <taxon>Eukaryota</taxon>
        <taxon>Fungi</taxon>
        <taxon>Fungi incertae sedis</taxon>
        <taxon>Mucoromycota</taxon>
        <taxon>Glomeromycotina</taxon>
        <taxon>Glomeromycetes</taxon>
        <taxon>Diversisporales</taxon>
        <taxon>Gigasporaceae</taxon>
        <taxon>Dentiscutata</taxon>
    </lineage>
</organism>
<dbReference type="EMBL" id="CAJVPU010004252">
    <property type="protein sequence ID" value="CAG8530334.1"/>
    <property type="molecule type" value="Genomic_DNA"/>
</dbReference>
<feature type="non-terminal residue" evidence="1">
    <location>
        <position position="1"/>
    </location>
</feature>
<keyword evidence="2" id="KW-1185">Reference proteome</keyword>
<protein>
    <submittedName>
        <fullName evidence="1">13790_t:CDS:1</fullName>
    </submittedName>
</protein>
<gene>
    <name evidence="1" type="ORF">DHETER_LOCUS4336</name>
</gene>
<accession>A0ACA9LGY1</accession>
<sequence>FSDNNLLCAVYEGYQQAWDLAKVPLMVNHNDELFDFLNTFERQLNQLDNENNENDFFNNFNNIFQNNEISDSYAITTAASTIANFNTINICNNNIENNLRDACLKLAFLLSDTNSLNNHDLEIYKKFYTGITEANTLDIPYLVNL</sequence>
<comment type="caution">
    <text evidence="1">The sequence shown here is derived from an EMBL/GenBank/DDBJ whole genome shotgun (WGS) entry which is preliminary data.</text>
</comment>
<name>A0ACA9LGY1_9GLOM</name>